<dbReference type="EMBL" id="AP018786">
    <property type="protein sequence ID" value="BBF22432.1"/>
    <property type="molecule type" value="Genomic_DNA"/>
</dbReference>
<evidence type="ECO:0008006" key="5">
    <source>
        <dbReference type="Google" id="ProtNLM"/>
    </source>
</evidence>
<proteinExistence type="inferred from homology"/>
<dbReference type="RefSeq" id="WP_120176131.1">
    <property type="nucleotide sequence ID" value="NZ_AP018786.1"/>
</dbReference>
<accession>A0A2Z6I7Z5</accession>
<dbReference type="Pfam" id="PF13279">
    <property type="entry name" value="4HBT_2"/>
    <property type="match status" value="1"/>
</dbReference>
<keyword evidence="4" id="KW-1185">Reference proteome</keyword>
<dbReference type="KEGG" id="sutt:SUTMEG_03230"/>
<dbReference type="PANTHER" id="PTHR31793:SF27">
    <property type="entry name" value="NOVEL THIOESTERASE SUPERFAMILY DOMAIN AND SAPOSIN A-TYPE DOMAIN CONTAINING PROTEIN (0610012H03RIK)"/>
    <property type="match status" value="1"/>
</dbReference>
<dbReference type="GO" id="GO:0047617">
    <property type="term" value="F:fatty acyl-CoA hydrolase activity"/>
    <property type="evidence" value="ECO:0007669"/>
    <property type="project" value="TreeGrafter"/>
</dbReference>
<name>A0A2Z6I7Z5_9BURK</name>
<dbReference type="InterPro" id="IPR050563">
    <property type="entry name" value="4-hydroxybenzoyl-CoA_TE"/>
</dbReference>
<evidence type="ECO:0000256" key="1">
    <source>
        <dbReference type="ARBA" id="ARBA00005953"/>
    </source>
</evidence>
<dbReference type="Proteomes" id="UP000271003">
    <property type="component" value="Chromosome"/>
</dbReference>
<keyword evidence="2" id="KW-0378">Hydrolase</keyword>
<organism evidence="3 4">
    <name type="scientific">Sutterella megalosphaeroides</name>
    <dbReference type="NCBI Taxonomy" id="2494234"/>
    <lineage>
        <taxon>Bacteria</taxon>
        <taxon>Pseudomonadati</taxon>
        <taxon>Pseudomonadota</taxon>
        <taxon>Betaproteobacteria</taxon>
        <taxon>Burkholderiales</taxon>
        <taxon>Sutterellaceae</taxon>
        <taxon>Sutterella</taxon>
    </lineage>
</organism>
<comment type="similarity">
    <text evidence="1">Belongs to the 4-hydroxybenzoyl-CoA thioesterase family.</text>
</comment>
<gene>
    <name evidence="3" type="ORF">SUTMEG_03230</name>
</gene>
<dbReference type="CDD" id="cd00586">
    <property type="entry name" value="4HBT"/>
    <property type="match status" value="1"/>
</dbReference>
<evidence type="ECO:0000256" key="2">
    <source>
        <dbReference type="ARBA" id="ARBA00022801"/>
    </source>
</evidence>
<dbReference type="AlphaFoldDB" id="A0A2Z6I7Z5"/>
<dbReference type="InterPro" id="IPR029069">
    <property type="entry name" value="HotDog_dom_sf"/>
</dbReference>
<protein>
    <recommendedName>
        <fullName evidence="5">Thioesterase</fullName>
    </recommendedName>
</protein>
<reference evidence="3 4" key="1">
    <citation type="journal article" date="2018" name="Int. J. Syst. Evol. Microbiol.">
        <title>Mesosutterella multiformis gen. nov., sp. nov., a member of the family Sutterellaceae and Sutterella megalosphaeroides sp. nov., isolated from human faeces.</title>
        <authorList>
            <person name="Sakamoto M."/>
            <person name="Ikeyama N."/>
            <person name="Kunihiro T."/>
            <person name="Iino T."/>
            <person name="Yuki M."/>
            <person name="Ohkuma M."/>
        </authorList>
    </citation>
    <scope>NUCLEOTIDE SEQUENCE [LARGE SCALE GENOMIC DNA]</scope>
    <source>
        <strain evidence="3 4">6FBBBH3</strain>
    </source>
</reference>
<dbReference type="SUPFAM" id="SSF54637">
    <property type="entry name" value="Thioesterase/thiol ester dehydrase-isomerase"/>
    <property type="match status" value="1"/>
</dbReference>
<dbReference type="Gene3D" id="3.10.129.10">
    <property type="entry name" value="Hotdog Thioesterase"/>
    <property type="match status" value="1"/>
</dbReference>
<evidence type="ECO:0000313" key="3">
    <source>
        <dbReference type="EMBL" id="BBF22432.1"/>
    </source>
</evidence>
<evidence type="ECO:0000313" key="4">
    <source>
        <dbReference type="Proteomes" id="UP000271003"/>
    </source>
</evidence>
<dbReference type="OrthoDB" id="9801517at2"/>
<dbReference type="PANTHER" id="PTHR31793">
    <property type="entry name" value="4-HYDROXYBENZOYL-COA THIOESTERASE FAMILY MEMBER"/>
    <property type="match status" value="1"/>
</dbReference>
<sequence length="162" mass="18649">MCDAIYRYDITVGSESIDLLGHVNNREYLRWMEEAATAHAAGLGWSFENLKAIRRAWVAREHWIEYLMPAFEGERLALFTWVQNLRGAASLRRYALRRGDDLLMTGATEWVFVDYERRRPVLVTPEMRASFPRVAEDDPRLEALGIARCVRWSPAPAHRGGA</sequence>